<keyword evidence="3" id="KW-0378">Hydrolase</keyword>
<name>A0A7V7QKN0_9FIRM</name>
<feature type="transmembrane region" description="Helical" evidence="1">
    <location>
        <begin position="41"/>
        <end position="62"/>
    </location>
</feature>
<reference evidence="3 4" key="2">
    <citation type="submission" date="2020-02" db="EMBL/GenBank/DDBJ databases">
        <title>Candidatus Galacturonibacter soehngenii shows hetero-acetogenic catabolism of galacturonic acid but lacks a canonical carbon monoxide dehydrogenase/acetyl-CoA synthase complex.</title>
        <authorList>
            <person name="Diender M."/>
            <person name="Stouten G.R."/>
            <person name="Petersen J.F."/>
            <person name="Nielsen P.H."/>
            <person name="Dueholm M.S."/>
            <person name="Pronk J.T."/>
            <person name="Van Loosdrecht M.C.M."/>
        </authorList>
    </citation>
    <scope>NUCLEOTIDE SEQUENCE [LARGE SCALE GENOMIC DNA]</scope>
    <source>
        <strain evidence="3">GalUA</strain>
    </source>
</reference>
<comment type="caution">
    <text evidence="3">The sequence shown here is derived from an EMBL/GenBank/DDBJ whole genome shotgun (WGS) entry which is preliminary data.</text>
</comment>
<protein>
    <submittedName>
        <fullName evidence="3">CPBP family intramembrane metalloprotease</fullName>
    </submittedName>
</protein>
<reference evidence="3 4" key="1">
    <citation type="submission" date="2019-09" db="EMBL/GenBank/DDBJ databases">
        <authorList>
            <person name="Valk L.C."/>
        </authorList>
    </citation>
    <scope>NUCLEOTIDE SEQUENCE [LARGE SCALE GENOMIC DNA]</scope>
    <source>
        <strain evidence="3">GalUA</strain>
    </source>
</reference>
<feature type="transmembrane region" description="Helical" evidence="1">
    <location>
        <begin position="110"/>
        <end position="126"/>
    </location>
</feature>
<dbReference type="GO" id="GO:0004175">
    <property type="term" value="F:endopeptidase activity"/>
    <property type="evidence" value="ECO:0007669"/>
    <property type="project" value="UniProtKB-ARBA"/>
</dbReference>
<evidence type="ECO:0000259" key="2">
    <source>
        <dbReference type="Pfam" id="PF02517"/>
    </source>
</evidence>
<accession>A0A7V7QKN0</accession>
<organism evidence="3 4">
    <name type="scientific">Candidatus Galacturonatibacter soehngenii</name>
    <dbReference type="NCBI Taxonomy" id="2307010"/>
    <lineage>
        <taxon>Bacteria</taxon>
        <taxon>Bacillati</taxon>
        <taxon>Bacillota</taxon>
        <taxon>Clostridia</taxon>
        <taxon>Lachnospirales</taxon>
        <taxon>Lachnospiraceae</taxon>
        <taxon>Candidatus Galacturonatibacter</taxon>
    </lineage>
</organism>
<dbReference type="EMBL" id="WAGX01000005">
    <property type="protein sequence ID" value="KAB1438332.1"/>
    <property type="molecule type" value="Genomic_DNA"/>
</dbReference>
<evidence type="ECO:0000313" key="4">
    <source>
        <dbReference type="Proteomes" id="UP000461768"/>
    </source>
</evidence>
<sequence length="247" mass="27995">MKNKTFRIKHPYAAASLIGILCTFLTALSMAIPQAMRHDTYMIYFIAAISLVISASLGVLIMKKTDISLGTYGFSFRSKDSFQKIWWYAPLILMEILPLVVYGFSNKILPYQYLIVAFLTIAVGFNEEIYFRGLILQFLTVKGRKQTIIGSAIIFGVLHLTNAFNGKNLLYLILQMSFAFLVGFVLAELVSITKSLWVVIIWHASHDFIAMTTEGELDTKALLILFIQVLLLLVYAIKIWKESTIEE</sequence>
<keyword evidence="4" id="KW-1185">Reference proteome</keyword>
<dbReference type="GO" id="GO:0080120">
    <property type="term" value="P:CAAX-box protein maturation"/>
    <property type="evidence" value="ECO:0007669"/>
    <property type="project" value="UniProtKB-ARBA"/>
</dbReference>
<gene>
    <name evidence="3" type="ORF">F7O84_12340</name>
</gene>
<keyword evidence="3" id="KW-0482">Metalloprotease</keyword>
<dbReference type="RefSeq" id="WP_151145598.1">
    <property type="nucleotide sequence ID" value="NZ_WAGX01000005.1"/>
</dbReference>
<proteinExistence type="predicted"/>
<dbReference type="InterPro" id="IPR003675">
    <property type="entry name" value="Rce1/LyrA-like_dom"/>
</dbReference>
<dbReference type="OrthoDB" id="371054at2"/>
<feature type="domain" description="CAAX prenyl protease 2/Lysostaphin resistance protein A-like" evidence="2">
    <location>
        <begin position="113"/>
        <end position="209"/>
    </location>
</feature>
<keyword evidence="1" id="KW-1133">Transmembrane helix</keyword>
<feature type="transmembrane region" description="Helical" evidence="1">
    <location>
        <begin position="221"/>
        <end position="240"/>
    </location>
</feature>
<keyword evidence="1" id="KW-0472">Membrane</keyword>
<dbReference type="Proteomes" id="UP000461768">
    <property type="component" value="Unassembled WGS sequence"/>
</dbReference>
<evidence type="ECO:0000256" key="1">
    <source>
        <dbReference type="SAM" id="Phobius"/>
    </source>
</evidence>
<dbReference type="Pfam" id="PF02517">
    <property type="entry name" value="Rce1-like"/>
    <property type="match status" value="1"/>
</dbReference>
<dbReference type="AlphaFoldDB" id="A0A7V7QKN0"/>
<dbReference type="GO" id="GO:0008237">
    <property type="term" value="F:metallopeptidase activity"/>
    <property type="evidence" value="ECO:0007669"/>
    <property type="project" value="UniProtKB-KW"/>
</dbReference>
<feature type="transmembrane region" description="Helical" evidence="1">
    <location>
        <begin position="147"/>
        <end position="164"/>
    </location>
</feature>
<evidence type="ECO:0000313" key="3">
    <source>
        <dbReference type="EMBL" id="KAB1438332.1"/>
    </source>
</evidence>
<feature type="transmembrane region" description="Helical" evidence="1">
    <location>
        <begin position="85"/>
        <end position="104"/>
    </location>
</feature>
<dbReference type="GO" id="GO:0006508">
    <property type="term" value="P:proteolysis"/>
    <property type="evidence" value="ECO:0007669"/>
    <property type="project" value="UniProtKB-KW"/>
</dbReference>
<keyword evidence="3" id="KW-0645">Protease</keyword>
<keyword evidence="1" id="KW-0812">Transmembrane</keyword>
<feature type="transmembrane region" description="Helical" evidence="1">
    <location>
        <begin position="170"/>
        <end position="200"/>
    </location>
</feature>